<feature type="domain" description="Helicase ATP-binding" evidence="6">
    <location>
        <begin position="1014"/>
        <end position="1174"/>
    </location>
</feature>
<proteinExistence type="predicted"/>
<dbReference type="Proteomes" id="UP001404956">
    <property type="component" value="Unassembled WGS sequence"/>
</dbReference>
<evidence type="ECO:0000259" key="5">
    <source>
        <dbReference type="PROSITE" id="PS50819"/>
    </source>
</evidence>
<dbReference type="Pfam" id="PF00271">
    <property type="entry name" value="Helicase_C"/>
    <property type="match status" value="1"/>
</dbReference>
<organism evidence="8 9">
    <name type="scientific">Deinococcus aluminii</name>
    <dbReference type="NCBI Taxonomy" id="1656885"/>
    <lineage>
        <taxon>Bacteria</taxon>
        <taxon>Thermotogati</taxon>
        <taxon>Deinococcota</taxon>
        <taxon>Deinococci</taxon>
        <taxon>Deinococcales</taxon>
        <taxon>Deinococcaceae</taxon>
        <taxon>Deinococcus</taxon>
    </lineage>
</organism>
<dbReference type="CDD" id="cd18793">
    <property type="entry name" value="SF2_C_SNF"/>
    <property type="match status" value="1"/>
</dbReference>
<dbReference type="InterPro" id="IPR004042">
    <property type="entry name" value="Intein_endonuc_central"/>
</dbReference>
<dbReference type="Pfam" id="PF00176">
    <property type="entry name" value="SNF2-rel_dom"/>
    <property type="match status" value="1"/>
</dbReference>
<evidence type="ECO:0000256" key="1">
    <source>
        <dbReference type="ARBA" id="ARBA00022801"/>
    </source>
</evidence>
<protein>
    <recommendedName>
        <fullName evidence="10">DEAD/DEAH box helicase</fullName>
    </recommendedName>
</protein>
<keyword evidence="3" id="KW-0651">Protein splicing</keyword>
<evidence type="ECO:0000259" key="7">
    <source>
        <dbReference type="PROSITE" id="PS51194"/>
    </source>
</evidence>
<dbReference type="InterPro" id="IPR030934">
    <property type="entry name" value="Intein_C"/>
</dbReference>
<evidence type="ECO:0008006" key="10">
    <source>
        <dbReference type="Google" id="ProtNLM"/>
    </source>
</evidence>
<dbReference type="InterPro" id="IPR049730">
    <property type="entry name" value="SNF2/RAD54-like_C"/>
</dbReference>
<keyword evidence="9" id="KW-1185">Reference proteome</keyword>
<evidence type="ECO:0000256" key="2">
    <source>
        <dbReference type="ARBA" id="ARBA00022813"/>
    </source>
</evidence>
<evidence type="ECO:0000313" key="8">
    <source>
        <dbReference type="EMBL" id="GAA5532913.1"/>
    </source>
</evidence>
<dbReference type="InterPro" id="IPR000330">
    <property type="entry name" value="SNF2_N"/>
</dbReference>
<comment type="caution">
    <text evidence="8">The sequence shown here is derived from an EMBL/GenBank/DDBJ whole genome shotgun (WGS) entry which is preliminary data.</text>
</comment>
<dbReference type="EMBL" id="BAABRV010000002">
    <property type="protein sequence ID" value="GAA5532913.1"/>
    <property type="molecule type" value="Genomic_DNA"/>
</dbReference>
<reference evidence="8 9" key="1">
    <citation type="submission" date="2024-02" db="EMBL/GenBank/DDBJ databases">
        <title>Deinococcus aluminii NBRC 112889.</title>
        <authorList>
            <person name="Ichikawa N."/>
            <person name="Katano-Makiyama Y."/>
            <person name="Hidaka K."/>
        </authorList>
    </citation>
    <scope>NUCLEOTIDE SEQUENCE [LARGE SCALE GENOMIC DNA]</scope>
    <source>
        <strain evidence="8 9">NBRC 112889</strain>
    </source>
</reference>
<dbReference type="PROSITE" id="PS50818">
    <property type="entry name" value="INTEIN_C_TER"/>
    <property type="match status" value="1"/>
</dbReference>
<dbReference type="InterPro" id="IPR036844">
    <property type="entry name" value="Hint_dom_sf"/>
</dbReference>
<dbReference type="InterPro" id="IPR038718">
    <property type="entry name" value="SNF2-like_sf"/>
</dbReference>
<dbReference type="InterPro" id="IPR027434">
    <property type="entry name" value="Homing_endonucl"/>
</dbReference>
<dbReference type="InterPro" id="IPR027417">
    <property type="entry name" value="P-loop_NTPase"/>
</dbReference>
<feature type="domain" description="DOD-type homing endonuclease" evidence="5">
    <location>
        <begin position="812"/>
        <end position="943"/>
    </location>
</feature>
<dbReference type="PANTHER" id="PTHR10799">
    <property type="entry name" value="SNF2/RAD54 HELICASE FAMILY"/>
    <property type="match status" value="1"/>
</dbReference>
<dbReference type="SUPFAM" id="SSF51294">
    <property type="entry name" value="Hedgehog/intein (Hint) domain"/>
    <property type="match status" value="1"/>
</dbReference>
<evidence type="ECO:0000259" key="6">
    <source>
        <dbReference type="PROSITE" id="PS51192"/>
    </source>
</evidence>
<sequence>MDLKRVPPAFFSMPAVSAALRLNVKAVTDLGLTRTRFGYRGRSQVKDAGRLYRQSFMLSGEGIFTGGECACGQKGCSHLARVLLNPALERALAEASGEKAEAAPLPQPVPPEPEPEGEEDAPDPAFLPPLASPLRTWLSYAADLGGRPEPAETPLRFELDVQVRARSAREVLTLRVWRTGLRNGHLSRLAVYPLPHALRWSHGAADAKSLPRYARPDRDVLQLLALGAESGVQGGEETWFLGHHPLTDTLLARLLDTGRLYWAGWSEPLRPGPERSVTYAWEMDAGGVQRPALTLPEGVRVLPVSPRWYVDEAAGTLGRLTSALPPALEDAFLGVPPVPPAQAASFARALRESFPGLDVPTPRPVRTVRAPLKYQPVLTLREEAVEVSRRQGWRRVTGTERLGVAHLAHHYDGKPLDVERQNYVNGVLHLASRDPAAEKKASGQVTRTGLRRLQSLQPRGDHLRHPQVQALYTFADEGDWQRFLTAEVPKLEAKGFRVELDPSFPYRFAEVEDWYGEAEEEGGWFTLELGVIVDGQRRSLIPILVSLIAEHPELFTPEALAALKDDDLITARLPDGRRLPLPAGRVRAILSVLVELHLRDLPEGPLRLPILDAARLAMLDEALHARWLGADRLLDLGRRLRSFQGVKEITPPAGLNANLRPYQQQGLAWLQFLREYDLGGILADDMGLGKAQPLDARVLAPGGWVRMGDLQVGDFVIGKNGRPTQVIGVYPQGVRPIYRVTLTDGASVEVDEEHLWAVNTPVRKRRGVPERVLTTAQIRDDLADAAGNLKHYLPMVEPVQFAARDLPLDPYTLGALLGDGGLTHSVEITTEDELVAALTLPAGVEARHAARLNEKVSTYRLVTEGRQAPNPLKDALRELGLHGLKSREKFIPAPYLLGSAEQRLALLQGLLDTDGHAGVVVEYASVSEALARGVVELTQSLGGTARIRRKRTAHTHRGERREGSAWRVTLKLPPHLDPFRLPEKLAAYRRPTKYPPTRGMRRIEFVGHKEAQCIAVAAPDHLYVTEGYIVTHNTLQTLAHLQAEKEAGRADRPSLVVAPTSVLGNWRAEAARFTPGLKVLTLHGPARKADFARIPAHDLVLSTYPLLPRDVDQLREHEFHLLVLDEAQNIKNPKSAAAKAAGALKARHRLALTGTPLENHLGELWSQFNFLTPGLLHDEKTFRELYRTPIEKQGDRARQAALAARVKPFILRREKRDVAKELPPKTEIPVRVTLDGDQRDLYETVRVTMLERVREELDARGLARSTVAILDALLKLRQAVTDPRLVKLEAARKVKGSAKLDWLTQNLPQMVEEGRRILIFSQFATLLGLLEDTLSELDLPYAKLTGQTRDRATPVQRFQNGEVPVFLISLKAGGVGLNLTAADTVIHLDPWWNPAAENQATDRAYRIGQDKPVFVYKLIAAGSVEERILDLQNRKAALAKGVLDGGLTSATQLTTGDLDVLFAPLDEEREPAPS</sequence>
<name>A0ABP9XE88_9DEIO</name>
<feature type="region of interest" description="Disordered" evidence="4">
    <location>
        <begin position="95"/>
        <end position="126"/>
    </location>
</feature>
<accession>A0ABP9XE88</accession>
<dbReference type="Gene3D" id="3.40.50.300">
    <property type="entry name" value="P-loop containing nucleotide triphosphate hydrolases"/>
    <property type="match status" value="1"/>
</dbReference>
<evidence type="ECO:0000256" key="4">
    <source>
        <dbReference type="SAM" id="MobiDB-lite"/>
    </source>
</evidence>
<evidence type="ECO:0000256" key="3">
    <source>
        <dbReference type="ARBA" id="ARBA00023000"/>
    </source>
</evidence>
<keyword evidence="1" id="KW-0378">Hydrolase</keyword>
<feature type="domain" description="Helicase C-terminal" evidence="7">
    <location>
        <begin position="1302"/>
        <end position="1459"/>
    </location>
</feature>
<dbReference type="InterPro" id="IPR004860">
    <property type="entry name" value="LAGLIDADG_dom"/>
</dbReference>
<dbReference type="PROSITE" id="PS51194">
    <property type="entry name" value="HELICASE_CTER"/>
    <property type="match status" value="1"/>
</dbReference>
<dbReference type="Gene3D" id="3.40.50.10810">
    <property type="entry name" value="Tandem AAA-ATPase domain"/>
    <property type="match status" value="2"/>
</dbReference>
<dbReference type="Gene3D" id="3.10.28.10">
    <property type="entry name" value="Homing endonucleases"/>
    <property type="match status" value="1"/>
</dbReference>
<dbReference type="SUPFAM" id="SSF55608">
    <property type="entry name" value="Homing endonucleases"/>
    <property type="match status" value="1"/>
</dbReference>
<dbReference type="RefSeq" id="WP_345452418.1">
    <property type="nucleotide sequence ID" value="NZ_BAABRV010000002.1"/>
</dbReference>
<dbReference type="InterPro" id="IPR014001">
    <property type="entry name" value="Helicase_ATP-bd"/>
</dbReference>
<keyword evidence="2" id="KW-0068">Autocatalytic cleavage</keyword>
<gene>
    <name evidence="8" type="ORF">Dalu01_01304</name>
</gene>
<evidence type="ECO:0000313" key="9">
    <source>
        <dbReference type="Proteomes" id="UP001404956"/>
    </source>
</evidence>
<dbReference type="SMART" id="SM00487">
    <property type="entry name" value="DEXDc"/>
    <property type="match status" value="1"/>
</dbReference>
<dbReference type="PROSITE" id="PS51192">
    <property type="entry name" value="HELICASE_ATP_BIND_1"/>
    <property type="match status" value="1"/>
</dbReference>
<dbReference type="SUPFAM" id="SSF52540">
    <property type="entry name" value="P-loop containing nucleoside triphosphate hydrolases"/>
    <property type="match status" value="3"/>
</dbReference>
<dbReference type="InterPro" id="IPR001650">
    <property type="entry name" value="Helicase_C-like"/>
</dbReference>
<dbReference type="SMART" id="SM00490">
    <property type="entry name" value="HELICc"/>
    <property type="match status" value="1"/>
</dbReference>
<feature type="compositionally biased region" description="Acidic residues" evidence="4">
    <location>
        <begin position="113"/>
        <end position="122"/>
    </location>
</feature>
<dbReference type="PROSITE" id="PS50819">
    <property type="entry name" value="INTEIN_ENDONUCLEASE"/>
    <property type="match status" value="1"/>
</dbReference>
<dbReference type="Pfam" id="PF14528">
    <property type="entry name" value="LAGLIDADG_3"/>
    <property type="match status" value="1"/>
</dbReference>